<dbReference type="EMBL" id="KQ978060">
    <property type="protein sequence ID" value="KYM97723.1"/>
    <property type="molecule type" value="Genomic_DNA"/>
</dbReference>
<reference evidence="1 2" key="1">
    <citation type="submission" date="2016-03" db="EMBL/GenBank/DDBJ databases">
        <title>Cyphomyrmex costatus WGS genome.</title>
        <authorList>
            <person name="Nygaard S."/>
            <person name="Hu H."/>
            <person name="Boomsma J."/>
            <person name="Zhang G."/>
        </authorList>
    </citation>
    <scope>NUCLEOTIDE SEQUENCE [LARGE SCALE GENOMIC DNA]</scope>
    <source>
        <strain evidence="1">MS0001</strain>
        <tissue evidence="1">Whole body</tissue>
    </source>
</reference>
<proteinExistence type="predicted"/>
<evidence type="ECO:0000313" key="2">
    <source>
        <dbReference type="Proteomes" id="UP000078542"/>
    </source>
</evidence>
<gene>
    <name evidence="1" type="ORF">ALC62_11583</name>
</gene>
<organism evidence="1 2">
    <name type="scientific">Cyphomyrmex costatus</name>
    <dbReference type="NCBI Taxonomy" id="456900"/>
    <lineage>
        <taxon>Eukaryota</taxon>
        <taxon>Metazoa</taxon>
        <taxon>Ecdysozoa</taxon>
        <taxon>Arthropoda</taxon>
        <taxon>Hexapoda</taxon>
        <taxon>Insecta</taxon>
        <taxon>Pterygota</taxon>
        <taxon>Neoptera</taxon>
        <taxon>Endopterygota</taxon>
        <taxon>Hymenoptera</taxon>
        <taxon>Apocrita</taxon>
        <taxon>Aculeata</taxon>
        <taxon>Formicoidea</taxon>
        <taxon>Formicidae</taxon>
        <taxon>Myrmicinae</taxon>
        <taxon>Cyphomyrmex</taxon>
    </lineage>
</organism>
<sequence length="93" mass="10220">MESDDEDIFAVSDEEMSVQAQIEPVNPVEEHLLKQLADIEGRIDVATSEIAETKATIACVLNTLEGRALHGKDANLDSDNEVIPHFLDPFMLA</sequence>
<accession>A0A151ICA7</accession>
<name>A0A151ICA7_9HYME</name>
<dbReference type="AlphaFoldDB" id="A0A151ICA7"/>
<dbReference type="Proteomes" id="UP000078542">
    <property type="component" value="Unassembled WGS sequence"/>
</dbReference>
<evidence type="ECO:0000313" key="1">
    <source>
        <dbReference type="EMBL" id="KYM97723.1"/>
    </source>
</evidence>
<protein>
    <submittedName>
        <fullName evidence="1">Uncharacterized protein</fullName>
    </submittedName>
</protein>
<keyword evidence="2" id="KW-1185">Reference proteome</keyword>